<dbReference type="EMBL" id="AAWS01000007">
    <property type="protein sequence ID" value="EAY30354.1"/>
    <property type="molecule type" value="Genomic_DNA"/>
</dbReference>
<keyword evidence="3" id="KW-1185">Reference proteome</keyword>
<dbReference type="GO" id="GO:0016020">
    <property type="term" value="C:membrane"/>
    <property type="evidence" value="ECO:0007669"/>
    <property type="project" value="InterPro"/>
</dbReference>
<proteinExistence type="predicted"/>
<accession>A1ZH85</accession>
<dbReference type="AlphaFoldDB" id="A1ZH85"/>
<name>A1ZH85_MICM2</name>
<evidence type="ECO:0000313" key="2">
    <source>
        <dbReference type="EMBL" id="EAY30354.1"/>
    </source>
</evidence>
<dbReference type="Proteomes" id="UP000004095">
    <property type="component" value="Unassembled WGS sequence"/>
</dbReference>
<feature type="transmembrane region" description="Helical" evidence="1">
    <location>
        <begin position="96"/>
        <end position="117"/>
    </location>
</feature>
<evidence type="ECO:0000256" key="1">
    <source>
        <dbReference type="SAM" id="Phobius"/>
    </source>
</evidence>
<organism evidence="2 3">
    <name type="scientific">Microscilla marina ATCC 23134</name>
    <dbReference type="NCBI Taxonomy" id="313606"/>
    <lineage>
        <taxon>Bacteria</taxon>
        <taxon>Pseudomonadati</taxon>
        <taxon>Bacteroidota</taxon>
        <taxon>Cytophagia</taxon>
        <taxon>Cytophagales</taxon>
        <taxon>Microscillaceae</taxon>
        <taxon>Microscilla</taxon>
    </lineage>
</organism>
<dbReference type="InterPro" id="IPR034804">
    <property type="entry name" value="SQR/QFR_C/D"/>
</dbReference>
<feature type="transmembrane region" description="Helical" evidence="1">
    <location>
        <begin position="65"/>
        <end position="84"/>
    </location>
</feature>
<dbReference type="SUPFAM" id="SSF81343">
    <property type="entry name" value="Fumarate reductase respiratory complex transmembrane subunits"/>
    <property type="match status" value="1"/>
</dbReference>
<keyword evidence="1" id="KW-0472">Membrane</keyword>
<keyword evidence="1" id="KW-0812">Transmembrane</keyword>
<feature type="transmembrane region" description="Helical" evidence="1">
    <location>
        <begin position="129"/>
        <end position="158"/>
    </location>
</feature>
<feature type="transmembrane region" description="Helical" evidence="1">
    <location>
        <begin position="20"/>
        <end position="45"/>
    </location>
</feature>
<keyword evidence="1" id="KW-1133">Transmembrane helix</keyword>
<sequence>MFEKYSKTKRMRLKTNTLHYVSGITLSIFIGVHLLNHLTALAGAAVHVKVMHLLRQVYRQPIIEVFLLTIVAIQIASGIQLVWRKRKEKSTFYDKLQWYSGLYLAFFLIVHTLATVWQGRQVLQLDTNFYYAAIVVNSIPVALFFMPYYLLAVMSVFGHTAAVHYKKTSGKNLINAQKQARFILITGFVIGVLILISLQESYQGIRIPAEYQKAIQF</sequence>
<gene>
    <name evidence="2" type="ORF">M23134_08183</name>
</gene>
<protein>
    <submittedName>
        <fullName evidence="2">Uncharacterized protein</fullName>
    </submittedName>
</protein>
<evidence type="ECO:0000313" key="3">
    <source>
        <dbReference type="Proteomes" id="UP000004095"/>
    </source>
</evidence>
<dbReference type="eggNOG" id="ENOG502ZCBP">
    <property type="taxonomic scope" value="Bacteria"/>
</dbReference>
<comment type="caution">
    <text evidence="2">The sequence shown here is derived from an EMBL/GenBank/DDBJ whole genome shotgun (WGS) entry which is preliminary data.</text>
</comment>
<reference evidence="2 3" key="1">
    <citation type="submission" date="2007-01" db="EMBL/GenBank/DDBJ databases">
        <authorList>
            <person name="Haygood M."/>
            <person name="Podell S."/>
            <person name="Anderson C."/>
            <person name="Hopkinson B."/>
            <person name="Roe K."/>
            <person name="Barbeau K."/>
            <person name="Gaasterland T."/>
            <person name="Ferriera S."/>
            <person name="Johnson J."/>
            <person name="Kravitz S."/>
            <person name="Beeson K."/>
            <person name="Sutton G."/>
            <person name="Rogers Y.-H."/>
            <person name="Friedman R."/>
            <person name="Frazier M."/>
            <person name="Venter J.C."/>
        </authorList>
    </citation>
    <scope>NUCLEOTIDE SEQUENCE [LARGE SCALE GENOMIC DNA]</scope>
    <source>
        <strain evidence="2 3">ATCC 23134</strain>
    </source>
</reference>
<dbReference type="Gene3D" id="1.20.1300.10">
    <property type="entry name" value="Fumarate reductase/succinate dehydrogenase, transmembrane subunit"/>
    <property type="match status" value="1"/>
</dbReference>
<feature type="transmembrane region" description="Helical" evidence="1">
    <location>
        <begin position="179"/>
        <end position="198"/>
    </location>
</feature>